<keyword evidence="2" id="KW-1185">Reference proteome</keyword>
<organism evidence="1 2">
    <name type="scientific">Antarcticirhabdus aurantiaca</name>
    <dbReference type="NCBI Taxonomy" id="2606717"/>
    <lineage>
        <taxon>Bacteria</taxon>
        <taxon>Pseudomonadati</taxon>
        <taxon>Pseudomonadota</taxon>
        <taxon>Alphaproteobacteria</taxon>
        <taxon>Hyphomicrobiales</taxon>
        <taxon>Aurantimonadaceae</taxon>
        <taxon>Antarcticirhabdus</taxon>
    </lineage>
</organism>
<proteinExistence type="predicted"/>
<sequence length="266" mass="30112">MSANPGNSSARIGPAPLHAVMFHVFKVRDPATEAMVALAVRSLRIHYPEARLVLLTNALAEEADLPAELELRVAGYDETRLMLERVRAYRDYVRAVEPGTTVLFLDTDMLVIRRFDELMASDIDLAVTVRNVPKMPINGGLIVARTNRPAETRDFFDRLVACCESLSDDEMRWDGDQIALFRLLDPPPHPMLDLRTEPRGALTVRFAPARVFNQTPRPGFLRFGLFRPGARLLHFKGARKAKMPLYARRFLSRPYVAFARLVRFGP</sequence>
<evidence type="ECO:0000313" key="2">
    <source>
        <dbReference type="Proteomes" id="UP001163223"/>
    </source>
</evidence>
<protein>
    <submittedName>
        <fullName evidence="1">Uncharacterized protein</fullName>
    </submittedName>
</protein>
<dbReference type="EMBL" id="CP113520">
    <property type="protein sequence ID" value="WAJ26543.1"/>
    <property type="molecule type" value="Genomic_DNA"/>
</dbReference>
<evidence type="ECO:0000313" key="1">
    <source>
        <dbReference type="EMBL" id="WAJ26543.1"/>
    </source>
</evidence>
<gene>
    <name evidence="1" type="ORF">OXU80_16870</name>
</gene>
<name>A0ACD4NID4_9HYPH</name>
<dbReference type="Proteomes" id="UP001163223">
    <property type="component" value="Chromosome"/>
</dbReference>
<accession>A0ACD4NID4</accession>
<reference evidence="1" key="1">
    <citation type="submission" date="2022-11" db="EMBL/GenBank/DDBJ databases">
        <title>beta-Carotene-producing bacterium, Jeongeuplla avenae sp. nov., alleviates the salt stress of Arabidopsis seedlings.</title>
        <authorList>
            <person name="Jiang L."/>
            <person name="Lee J."/>
        </authorList>
    </citation>
    <scope>NUCLEOTIDE SEQUENCE</scope>
    <source>
        <strain evidence="1">DY_R2A_6</strain>
    </source>
</reference>